<proteinExistence type="predicted"/>
<gene>
    <name evidence="1" type="ORF">IAC42_02575</name>
</gene>
<dbReference type="Proteomes" id="UP000823633">
    <property type="component" value="Unassembled WGS sequence"/>
</dbReference>
<protein>
    <submittedName>
        <fullName evidence="1">Uncharacterized protein</fullName>
    </submittedName>
</protein>
<accession>A0A9D9E7Z2</accession>
<organism evidence="1 2">
    <name type="scientific">Candidatus Aphodenecus pullistercoris</name>
    <dbReference type="NCBI Taxonomy" id="2840669"/>
    <lineage>
        <taxon>Bacteria</taxon>
        <taxon>Pseudomonadati</taxon>
        <taxon>Spirochaetota</taxon>
        <taxon>Spirochaetia</taxon>
        <taxon>Spirochaetales</taxon>
        <taxon>Candidatus Aphodenecus</taxon>
    </lineage>
</organism>
<comment type="caution">
    <text evidence="1">The sequence shown here is derived from an EMBL/GenBank/DDBJ whole genome shotgun (WGS) entry which is preliminary data.</text>
</comment>
<dbReference type="AlphaFoldDB" id="A0A9D9E7Z2"/>
<dbReference type="EMBL" id="JADIMU010000016">
    <property type="protein sequence ID" value="MBO8442633.1"/>
    <property type="molecule type" value="Genomic_DNA"/>
</dbReference>
<sequence>MMLKLSDDFFFRRRYSIKDLSNPSTYIAGAGLVITTIEDFLIAYDENAPYSLDAVEKVAIVVRSADEVRAALSINPHMRPFMILLMSCGAISKPMLDAFHPVDRCAVGIICDDYNPAEGLINMINRLDSQNFKDFQMTTYGYVFTRIEHTDTIISRYSEGFIVDPFWCVVHADWNYSELADALSISELSTLLYQCRFISANLFARTEKSPSTGRMYKFDYYRSGFRKEVLLSKDDIRFYNHGYAETRVVFSDMPATQNEIAQVRKFYDTKLPVSGDGFSLATPVQNHLATGSPAVTPEWLHLVEDALRGGRR</sequence>
<reference evidence="1" key="2">
    <citation type="journal article" date="2021" name="PeerJ">
        <title>Extensive microbial diversity within the chicken gut microbiome revealed by metagenomics and culture.</title>
        <authorList>
            <person name="Gilroy R."/>
            <person name="Ravi A."/>
            <person name="Getino M."/>
            <person name="Pursley I."/>
            <person name="Horton D.L."/>
            <person name="Alikhan N.F."/>
            <person name="Baker D."/>
            <person name="Gharbi K."/>
            <person name="Hall N."/>
            <person name="Watson M."/>
            <person name="Adriaenssens E.M."/>
            <person name="Foster-Nyarko E."/>
            <person name="Jarju S."/>
            <person name="Secka A."/>
            <person name="Antonio M."/>
            <person name="Oren A."/>
            <person name="Chaudhuri R.R."/>
            <person name="La Ragione R."/>
            <person name="Hildebrand F."/>
            <person name="Pallen M.J."/>
        </authorList>
    </citation>
    <scope>NUCLEOTIDE SEQUENCE</scope>
    <source>
        <strain evidence="1">11167</strain>
    </source>
</reference>
<reference evidence="1" key="1">
    <citation type="submission" date="2020-10" db="EMBL/GenBank/DDBJ databases">
        <authorList>
            <person name="Gilroy R."/>
        </authorList>
    </citation>
    <scope>NUCLEOTIDE SEQUENCE</scope>
    <source>
        <strain evidence="1">11167</strain>
    </source>
</reference>
<evidence type="ECO:0000313" key="1">
    <source>
        <dbReference type="EMBL" id="MBO8442633.1"/>
    </source>
</evidence>
<name>A0A9D9E7Z2_9SPIR</name>
<evidence type="ECO:0000313" key="2">
    <source>
        <dbReference type="Proteomes" id="UP000823633"/>
    </source>
</evidence>